<comment type="caution">
    <text evidence="1">The sequence shown here is derived from an EMBL/GenBank/DDBJ whole genome shotgun (WGS) entry which is preliminary data.</text>
</comment>
<sequence length="66" mass="7741">MSHLAIRLHCLIESCQYKWTCVVSKEVFDLGWFEAKISHRMFWYSAKLLVNEIQVRLLNIGMIAGI</sequence>
<dbReference type="Proteomes" id="UP000215999">
    <property type="component" value="Unassembled WGS sequence"/>
</dbReference>
<proteinExistence type="predicted"/>
<protein>
    <submittedName>
        <fullName evidence="1">Uncharacterized protein</fullName>
    </submittedName>
</protein>
<keyword evidence="2" id="KW-1185">Reference proteome</keyword>
<dbReference type="EMBL" id="NOIF01000062">
    <property type="protein sequence ID" value="OZS43824.1"/>
    <property type="molecule type" value="Genomic_DNA"/>
</dbReference>
<evidence type="ECO:0000313" key="1">
    <source>
        <dbReference type="EMBL" id="OZS43824.1"/>
    </source>
</evidence>
<name>A0ABX4FY85_9GAMM</name>
<accession>A0ABX4FY85</accession>
<reference evidence="1 2" key="1">
    <citation type="journal article" date="2016" name="Antonie Van Leeuwenhoek">
        <title>Photobacterium sanguinicancri sp. nov. isolated from marine animals.</title>
        <authorList>
            <person name="Gomez-Gil B."/>
            <person name="Roque A."/>
            <person name="Rotllant G."/>
            <person name="Romalde J.L."/>
            <person name="Doce A."/>
            <person name="Eggermont M."/>
            <person name="Defoirdt T."/>
        </authorList>
    </citation>
    <scope>NUCLEOTIDE SEQUENCE [LARGE SCALE GENOMIC DNA]</scope>
    <source>
        <strain evidence="1 2">CAIM 1827</strain>
    </source>
</reference>
<gene>
    <name evidence="1" type="ORF">ASV53_11225</name>
</gene>
<organism evidence="1 2">
    <name type="scientific">Photobacterium sanguinicancri</name>
    <dbReference type="NCBI Taxonomy" id="875932"/>
    <lineage>
        <taxon>Bacteria</taxon>
        <taxon>Pseudomonadati</taxon>
        <taxon>Pseudomonadota</taxon>
        <taxon>Gammaproteobacteria</taxon>
        <taxon>Vibrionales</taxon>
        <taxon>Vibrionaceae</taxon>
        <taxon>Photobacterium</taxon>
    </lineage>
</organism>
<evidence type="ECO:0000313" key="2">
    <source>
        <dbReference type="Proteomes" id="UP000215999"/>
    </source>
</evidence>